<dbReference type="InterPro" id="IPR000305">
    <property type="entry name" value="GIY-YIG_endonuc"/>
</dbReference>
<dbReference type="InterPro" id="IPR035901">
    <property type="entry name" value="GIY-YIG_endonuc_sf"/>
</dbReference>
<accession>A0A168MHD4</accession>
<dbReference type="SUPFAM" id="SSF82771">
    <property type="entry name" value="GIY-YIG endonuclease"/>
    <property type="match status" value="1"/>
</dbReference>
<dbReference type="EMBL" id="LITT01000035">
    <property type="protein sequence ID" value="OAA84691.1"/>
    <property type="molecule type" value="Genomic_DNA"/>
</dbReference>
<protein>
    <submittedName>
        <fullName evidence="2">GIY-YIG catalytic domain protein</fullName>
    </submittedName>
</protein>
<reference evidence="2 3" key="1">
    <citation type="journal article" date="2015" name="Biotechnol. Bioeng.">
        <title>Genome sequence and phenotypic characterization of Caulobacter segnis.</title>
        <authorList>
            <person name="Patel S."/>
            <person name="Fletcher B."/>
            <person name="Scott D.C."/>
            <person name="Ely B."/>
        </authorList>
    </citation>
    <scope>NUCLEOTIDE SEQUENCE [LARGE SCALE GENOMIC DNA]</scope>
    <source>
        <strain evidence="2 3">ERI-2</strain>
    </source>
</reference>
<evidence type="ECO:0000313" key="2">
    <source>
        <dbReference type="EMBL" id="OAA84691.1"/>
    </source>
</evidence>
<evidence type="ECO:0000259" key="1">
    <source>
        <dbReference type="PROSITE" id="PS50164"/>
    </source>
</evidence>
<organism evidence="2 3">
    <name type="scientific">Clostridium ljungdahlii</name>
    <dbReference type="NCBI Taxonomy" id="1538"/>
    <lineage>
        <taxon>Bacteria</taxon>
        <taxon>Bacillati</taxon>
        <taxon>Bacillota</taxon>
        <taxon>Clostridia</taxon>
        <taxon>Eubacteriales</taxon>
        <taxon>Clostridiaceae</taxon>
        <taxon>Clostridium</taxon>
    </lineage>
</organism>
<dbReference type="PATRIC" id="fig|1538.10.peg.2484"/>
<name>A0A168MHD4_9CLOT</name>
<sequence>MFKKKLEQAKLLCEKIQDNEILEFNNLKPSMIEEVPGVYLIAHKETNQILYVGRTTNMRRRIYTNHLQGNQSTARLKKYLVEDLNETNIKSMKEAKEYLKNNCYFKFMKIGDMNERGRIEGLMSFMFNVKYIEKEH</sequence>
<proteinExistence type="predicted"/>
<dbReference type="Gene3D" id="3.40.1440.10">
    <property type="entry name" value="GIY-YIG endonuclease"/>
    <property type="match status" value="1"/>
</dbReference>
<evidence type="ECO:0000313" key="3">
    <source>
        <dbReference type="Proteomes" id="UP000077407"/>
    </source>
</evidence>
<gene>
    <name evidence="2" type="ORF">WY13_02590</name>
</gene>
<dbReference type="Pfam" id="PF01541">
    <property type="entry name" value="GIY-YIG"/>
    <property type="match status" value="1"/>
</dbReference>
<dbReference type="AlphaFoldDB" id="A0A168MHD4"/>
<comment type="caution">
    <text evidence="2">The sequence shown here is derived from an EMBL/GenBank/DDBJ whole genome shotgun (WGS) entry which is preliminary data.</text>
</comment>
<dbReference type="PROSITE" id="PS50164">
    <property type="entry name" value="GIY_YIG"/>
    <property type="match status" value="1"/>
</dbReference>
<feature type="domain" description="GIY-YIG" evidence="1">
    <location>
        <begin position="34"/>
        <end position="111"/>
    </location>
</feature>
<dbReference type="Proteomes" id="UP000077407">
    <property type="component" value="Unassembled WGS sequence"/>
</dbReference>
<dbReference type="RefSeq" id="WP_063555988.1">
    <property type="nucleotide sequence ID" value="NZ_LITT01000035.1"/>
</dbReference>